<reference evidence="1" key="1">
    <citation type="journal article" date="2015" name="Nature">
        <title>Complex archaea that bridge the gap between prokaryotes and eukaryotes.</title>
        <authorList>
            <person name="Spang A."/>
            <person name="Saw J.H."/>
            <person name="Jorgensen S.L."/>
            <person name="Zaremba-Niedzwiedzka K."/>
            <person name="Martijn J."/>
            <person name="Lind A.E."/>
            <person name="van Eijk R."/>
            <person name="Schleper C."/>
            <person name="Guy L."/>
            <person name="Ettema T.J."/>
        </authorList>
    </citation>
    <scope>NUCLEOTIDE SEQUENCE</scope>
</reference>
<evidence type="ECO:0000313" key="1">
    <source>
        <dbReference type="EMBL" id="KKL63174.1"/>
    </source>
</evidence>
<gene>
    <name evidence="1" type="ORF">LCGC14_2177710</name>
</gene>
<accession>A0A0F9DN76</accession>
<name>A0A0F9DN76_9ZZZZ</name>
<sequence length="69" mass="7912">MGGWTEFVGTATMIVLVETRSAKVKDAGRDQFPHWFTAARRGRLLIYIRFIPFSNLPTPLASVFVNRHY</sequence>
<dbReference type="AlphaFoldDB" id="A0A0F9DN76"/>
<proteinExistence type="predicted"/>
<feature type="non-terminal residue" evidence="1">
    <location>
        <position position="69"/>
    </location>
</feature>
<comment type="caution">
    <text evidence="1">The sequence shown here is derived from an EMBL/GenBank/DDBJ whole genome shotgun (WGS) entry which is preliminary data.</text>
</comment>
<protein>
    <submittedName>
        <fullName evidence="1">Uncharacterized protein</fullName>
    </submittedName>
</protein>
<organism evidence="1">
    <name type="scientific">marine sediment metagenome</name>
    <dbReference type="NCBI Taxonomy" id="412755"/>
    <lineage>
        <taxon>unclassified sequences</taxon>
        <taxon>metagenomes</taxon>
        <taxon>ecological metagenomes</taxon>
    </lineage>
</organism>
<dbReference type="EMBL" id="LAZR01028257">
    <property type="protein sequence ID" value="KKL63174.1"/>
    <property type="molecule type" value="Genomic_DNA"/>
</dbReference>